<dbReference type="Proteomes" id="UP001632037">
    <property type="component" value="Unassembled WGS sequence"/>
</dbReference>
<reference evidence="2 3" key="1">
    <citation type="submission" date="2024-09" db="EMBL/GenBank/DDBJ databases">
        <title>Genome sequencing and assembly of Phytophthora oleae, isolate VK10A, causative agent of rot of olive drupes.</title>
        <authorList>
            <person name="Conti Taguali S."/>
            <person name="Riolo M."/>
            <person name="La Spada F."/>
            <person name="Cacciola S.O."/>
            <person name="Dionisio G."/>
        </authorList>
    </citation>
    <scope>NUCLEOTIDE SEQUENCE [LARGE SCALE GENOMIC DNA]</scope>
    <source>
        <strain evidence="2 3">VK10A</strain>
    </source>
</reference>
<proteinExistence type="predicted"/>
<keyword evidence="3" id="KW-1185">Reference proteome</keyword>
<name>A0ABD3FM87_9STRA</name>
<gene>
    <name evidence="2" type="ORF">V7S43_007801</name>
</gene>
<evidence type="ECO:0000256" key="1">
    <source>
        <dbReference type="SAM" id="MobiDB-lite"/>
    </source>
</evidence>
<feature type="region of interest" description="Disordered" evidence="1">
    <location>
        <begin position="152"/>
        <end position="172"/>
    </location>
</feature>
<sequence>MRASEVSSSFGTKETEVQDGEVPCAVSRPTGSASGSRGTFSCRRWRLLSGKPAKDDSALASNVSHQRTSAMVQRPTTAAVESNNWATAATPFAALLPRDTHVPTISRKAVAAAVLTSTFPAENAKKFDREMTICERKHVKAMGRMATRIYNGKAAGEQPSQPSRQQKSREKQTLKDQIYLPVLWQARARDSSPRSSPMSRPQETMQYSLTAVAIPDSLAGMKLLSSQLDELRAGLDSSRALEISRSTERLWYPQPQRSMKKALPRPTQTSNTAETDSNSSIETLLLRVLERPPGCSDGYQADHEDGTTTKSLGSGSSNNSEADLLLLLDSSYPTANNTLTDNTPSYSHN</sequence>
<feature type="region of interest" description="Disordered" evidence="1">
    <location>
        <begin position="1"/>
        <end position="38"/>
    </location>
</feature>
<feature type="compositionally biased region" description="Polar residues" evidence="1">
    <location>
        <begin position="266"/>
        <end position="282"/>
    </location>
</feature>
<evidence type="ECO:0000313" key="3">
    <source>
        <dbReference type="Proteomes" id="UP001632037"/>
    </source>
</evidence>
<dbReference type="AlphaFoldDB" id="A0ABD3FM87"/>
<comment type="caution">
    <text evidence="2">The sequence shown here is derived from an EMBL/GenBank/DDBJ whole genome shotgun (WGS) entry which is preliminary data.</text>
</comment>
<feature type="compositionally biased region" description="Polar residues" evidence="1">
    <location>
        <begin position="1"/>
        <end position="12"/>
    </location>
</feature>
<evidence type="ECO:0000313" key="2">
    <source>
        <dbReference type="EMBL" id="KAL3666851.1"/>
    </source>
</evidence>
<feature type="compositionally biased region" description="Polar residues" evidence="1">
    <location>
        <begin position="29"/>
        <end position="38"/>
    </location>
</feature>
<accession>A0ABD3FM87</accession>
<protein>
    <submittedName>
        <fullName evidence="2">Uncharacterized protein</fullName>
    </submittedName>
</protein>
<feature type="region of interest" description="Disordered" evidence="1">
    <location>
        <begin position="253"/>
        <end position="318"/>
    </location>
</feature>
<dbReference type="EMBL" id="JBIMZQ010000015">
    <property type="protein sequence ID" value="KAL3666851.1"/>
    <property type="molecule type" value="Genomic_DNA"/>
</dbReference>
<feature type="compositionally biased region" description="Low complexity" evidence="1">
    <location>
        <begin position="308"/>
        <end position="318"/>
    </location>
</feature>
<organism evidence="2 3">
    <name type="scientific">Phytophthora oleae</name>
    <dbReference type="NCBI Taxonomy" id="2107226"/>
    <lineage>
        <taxon>Eukaryota</taxon>
        <taxon>Sar</taxon>
        <taxon>Stramenopiles</taxon>
        <taxon>Oomycota</taxon>
        <taxon>Peronosporomycetes</taxon>
        <taxon>Peronosporales</taxon>
        <taxon>Peronosporaceae</taxon>
        <taxon>Phytophthora</taxon>
    </lineage>
</organism>